<protein>
    <submittedName>
        <fullName evidence="2">Uncharacterized protein</fullName>
    </submittedName>
</protein>
<evidence type="ECO:0000256" key="1">
    <source>
        <dbReference type="SAM" id="Phobius"/>
    </source>
</evidence>
<feature type="transmembrane region" description="Helical" evidence="1">
    <location>
        <begin position="39"/>
        <end position="61"/>
    </location>
</feature>
<accession>A0A370PQP6</accession>
<name>A0A370PQP6_ASPPH</name>
<keyword evidence="3" id="KW-1185">Reference proteome</keyword>
<gene>
    <name evidence="2" type="ORF">M752DRAFT_140322</name>
</gene>
<keyword evidence="1" id="KW-0812">Transmembrane</keyword>
<reference evidence="2 3" key="1">
    <citation type="submission" date="2018-07" db="EMBL/GenBank/DDBJ databases">
        <title>Section-level genome sequencing of Aspergillus section Nigri to investigate inter- and intra-species variation.</title>
        <authorList>
            <consortium name="DOE Joint Genome Institute"/>
            <person name="Vesth T.C."/>
            <person name="Nybo J.L."/>
            <person name="Theobald S."/>
            <person name="Frisvad J.C."/>
            <person name="Larsen T.O."/>
            <person name="Nielsen K.F."/>
            <person name="Hoof J.B."/>
            <person name="Brandl J."/>
            <person name="Salamov A."/>
            <person name="Riley R."/>
            <person name="Gladden J.M."/>
            <person name="Phatale P."/>
            <person name="Nielsen M.T."/>
            <person name="Lyhne E.K."/>
            <person name="Kogle M.E."/>
            <person name="Strasser K."/>
            <person name="McDonnell E."/>
            <person name="Barry K."/>
            <person name="Clum A."/>
            <person name="Chen C."/>
            <person name="Nolan M."/>
            <person name="Sandor L."/>
            <person name="Kuo A."/>
            <person name="Lipzen A."/>
            <person name="Hainaut M."/>
            <person name="Drula E."/>
            <person name="Tsang A."/>
            <person name="Magnuson J.K."/>
            <person name="Henrissat B."/>
            <person name="Wiebenga A."/>
            <person name="Simmons B.A."/>
            <person name="Makela M.R."/>
            <person name="De vries R.P."/>
            <person name="Grigoriev I.V."/>
            <person name="Mortensen U.H."/>
            <person name="Baker S.E."/>
            <person name="Andersen M.R."/>
        </authorList>
    </citation>
    <scope>NUCLEOTIDE SEQUENCE [LARGE SCALE GENOMIC DNA]</scope>
    <source>
        <strain evidence="2 3">ATCC 13157</strain>
    </source>
</reference>
<evidence type="ECO:0000313" key="3">
    <source>
        <dbReference type="Proteomes" id="UP000254937"/>
    </source>
</evidence>
<proteinExistence type="predicted"/>
<keyword evidence="1" id="KW-0472">Membrane</keyword>
<dbReference type="Proteomes" id="UP000254937">
    <property type="component" value="Unassembled WGS sequence"/>
</dbReference>
<dbReference type="EMBL" id="KZ851849">
    <property type="protein sequence ID" value="RDK44481.1"/>
    <property type="molecule type" value="Genomic_DNA"/>
</dbReference>
<evidence type="ECO:0000313" key="2">
    <source>
        <dbReference type="EMBL" id="RDK44481.1"/>
    </source>
</evidence>
<keyword evidence="1" id="KW-1133">Transmembrane helix</keyword>
<dbReference type="AlphaFoldDB" id="A0A370PQP6"/>
<sequence>MIRSIMMITEEKKWGRTSQCVCVCRLLFAFWVDLIRRKAAWSICLIHALLFSGSMCLFVMLSCKSRQGKASLLASPLFLVYFSVH</sequence>
<organism evidence="2 3">
    <name type="scientific">Aspergillus phoenicis ATCC 13157</name>
    <dbReference type="NCBI Taxonomy" id="1353007"/>
    <lineage>
        <taxon>Eukaryota</taxon>
        <taxon>Fungi</taxon>
        <taxon>Dikarya</taxon>
        <taxon>Ascomycota</taxon>
        <taxon>Pezizomycotina</taxon>
        <taxon>Eurotiomycetes</taxon>
        <taxon>Eurotiomycetidae</taxon>
        <taxon>Eurotiales</taxon>
        <taxon>Aspergillaceae</taxon>
        <taxon>Aspergillus</taxon>
    </lineage>
</organism>